<dbReference type="GO" id="GO:0006508">
    <property type="term" value="P:proteolysis"/>
    <property type="evidence" value="ECO:0007669"/>
    <property type="project" value="UniProtKB-KW"/>
</dbReference>
<evidence type="ECO:0000256" key="3">
    <source>
        <dbReference type="ARBA" id="ARBA00022801"/>
    </source>
</evidence>
<dbReference type="Gene3D" id="3.40.50.200">
    <property type="entry name" value="Peptidase S8/S53 domain"/>
    <property type="match status" value="1"/>
</dbReference>
<keyword evidence="4 5" id="KW-0720">Serine protease</keyword>
<dbReference type="OrthoDB" id="9762689at2"/>
<sequence>MIEEKIHIGLIDTGVDPEYMGLFREIEAFQDIDESGNLTEKTCYDKANHGTYTAALLTKTWPTNSKELSNLPEVSIRLHVCAAITKQNVVSNLLHALEWMLSQPIQILVLPLGIVEQSPIFESHLQLFIDQGVLPIVAVGNDGAGRSRSPGYYPSVLSIGACSWTGEIPAFSGSAHLPGLQQCIKPDLVAPGVKIPFQKNGKQVLMDGTSMACAIAARYAAWLWQQNPECSSNEIKQGLIQSSHPLKSDQKHRCRFGYLNPEKAQSSLRLEEVKTSNNEIEQEKGISKSPSWIDPKLKQQGSENSQKIIILIMLYQGNTIDSVLEKISFKLIKSFPATPIFLIEAPRISVEFILKNPSIRVAQSPYTSLISLSHS</sequence>
<dbReference type="EMBL" id="CP017599">
    <property type="protein sequence ID" value="AOX02197.1"/>
    <property type="molecule type" value="Genomic_DNA"/>
</dbReference>
<feature type="domain" description="Peptidase S8/S53" evidence="6">
    <location>
        <begin position="5"/>
        <end position="257"/>
    </location>
</feature>
<reference evidence="8" key="1">
    <citation type="submission" date="2016-10" db="EMBL/GenBank/DDBJ databases">
        <title>Comparative genomics uncovers the prolific and rare metabolic potential of the cyanobacterial genus Moorea.</title>
        <authorList>
            <person name="Leao T."/>
            <person name="Castelao G."/>
            <person name="Korobeynikov A."/>
            <person name="Monroe E.A."/>
            <person name="Podell S."/>
            <person name="Glukhov E."/>
            <person name="Allen E."/>
            <person name="Gerwick W.H."/>
            <person name="Gerwick L."/>
        </authorList>
    </citation>
    <scope>NUCLEOTIDE SEQUENCE [LARGE SCALE GENOMIC DNA]</scope>
    <source>
        <strain evidence="8">PAL-8-15-08-1</strain>
    </source>
</reference>
<feature type="active site" description="Charge relay system" evidence="5">
    <location>
        <position position="210"/>
    </location>
</feature>
<keyword evidence="3 5" id="KW-0378">Hydrolase</keyword>
<dbReference type="InterPro" id="IPR036852">
    <property type="entry name" value="Peptidase_S8/S53_dom_sf"/>
</dbReference>
<dbReference type="PANTHER" id="PTHR43806">
    <property type="entry name" value="PEPTIDASE S8"/>
    <property type="match status" value="1"/>
</dbReference>
<feature type="active site" description="Charge relay system" evidence="5">
    <location>
        <position position="49"/>
    </location>
</feature>
<dbReference type="RefSeq" id="WP_070394618.1">
    <property type="nucleotide sequence ID" value="NZ_CP017599.1"/>
</dbReference>
<accession>A0A1D8TX25</accession>
<dbReference type="InterPro" id="IPR050131">
    <property type="entry name" value="Peptidase_S8_subtilisin-like"/>
</dbReference>
<dbReference type="STRING" id="1458985.BJP34_24615"/>
<dbReference type="Proteomes" id="UP000177870">
    <property type="component" value="Chromosome"/>
</dbReference>
<dbReference type="PRINTS" id="PR00723">
    <property type="entry name" value="SUBTILISIN"/>
</dbReference>
<feature type="active site" description="Charge relay system" evidence="5">
    <location>
        <position position="12"/>
    </location>
</feature>
<dbReference type="GO" id="GO:0004252">
    <property type="term" value="F:serine-type endopeptidase activity"/>
    <property type="evidence" value="ECO:0007669"/>
    <property type="project" value="UniProtKB-UniRule"/>
</dbReference>
<dbReference type="KEGG" id="mpro:BJP34_24615"/>
<organism evidence="7 8">
    <name type="scientific">Moorena producens PAL-8-15-08-1</name>
    <dbReference type="NCBI Taxonomy" id="1458985"/>
    <lineage>
        <taxon>Bacteria</taxon>
        <taxon>Bacillati</taxon>
        <taxon>Cyanobacteriota</taxon>
        <taxon>Cyanophyceae</taxon>
        <taxon>Coleofasciculales</taxon>
        <taxon>Coleofasciculaceae</taxon>
        <taxon>Moorena</taxon>
    </lineage>
</organism>
<keyword evidence="2 5" id="KW-0645">Protease</keyword>
<dbReference type="AlphaFoldDB" id="A0A1D8TX25"/>
<dbReference type="PROSITE" id="PS51892">
    <property type="entry name" value="SUBTILASE"/>
    <property type="match status" value="1"/>
</dbReference>
<dbReference type="Pfam" id="PF00082">
    <property type="entry name" value="Peptidase_S8"/>
    <property type="match status" value="1"/>
</dbReference>
<gene>
    <name evidence="7" type="ORF">BJP34_24615</name>
</gene>
<proteinExistence type="inferred from homology"/>
<protein>
    <recommendedName>
        <fullName evidence="6">Peptidase S8/S53 domain-containing protein</fullName>
    </recommendedName>
</protein>
<evidence type="ECO:0000313" key="7">
    <source>
        <dbReference type="EMBL" id="AOX02197.1"/>
    </source>
</evidence>
<dbReference type="SUPFAM" id="SSF52743">
    <property type="entry name" value="Subtilisin-like"/>
    <property type="match status" value="1"/>
</dbReference>
<evidence type="ECO:0000256" key="2">
    <source>
        <dbReference type="ARBA" id="ARBA00022670"/>
    </source>
</evidence>
<evidence type="ECO:0000256" key="1">
    <source>
        <dbReference type="ARBA" id="ARBA00011073"/>
    </source>
</evidence>
<comment type="similarity">
    <text evidence="1 5">Belongs to the peptidase S8 family.</text>
</comment>
<dbReference type="PANTHER" id="PTHR43806:SF11">
    <property type="entry name" value="CEREVISIN-RELATED"/>
    <property type="match status" value="1"/>
</dbReference>
<dbReference type="InterPro" id="IPR015500">
    <property type="entry name" value="Peptidase_S8_subtilisin-rel"/>
</dbReference>
<evidence type="ECO:0000256" key="5">
    <source>
        <dbReference type="PROSITE-ProRule" id="PRU01240"/>
    </source>
</evidence>
<dbReference type="InterPro" id="IPR000209">
    <property type="entry name" value="Peptidase_S8/S53_dom"/>
</dbReference>
<evidence type="ECO:0000313" key="8">
    <source>
        <dbReference type="Proteomes" id="UP000177870"/>
    </source>
</evidence>
<evidence type="ECO:0000259" key="6">
    <source>
        <dbReference type="Pfam" id="PF00082"/>
    </source>
</evidence>
<evidence type="ECO:0000256" key="4">
    <source>
        <dbReference type="ARBA" id="ARBA00022825"/>
    </source>
</evidence>
<name>A0A1D8TX25_9CYAN</name>